<dbReference type="FunFam" id="3.30.160.60:FF:002343">
    <property type="entry name" value="Zinc finger protein 33A"/>
    <property type="match status" value="1"/>
</dbReference>
<feature type="compositionally biased region" description="Basic and acidic residues" evidence="8">
    <location>
        <begin position="252"/>
        <end position="261"/>
    </location>
</feature>
<dbReference type="PANTHER" id="PTHR40626">
    <property type="entry name" value="MIP31509P"/>
    <property type="match status" value="1"/>
</dbReference>
<dbReference type="GO" id="GO:0000978">
    <property type="term" value="F:RNA polymerase II cis-regulatory region sequence-specific DNA binding"/>
    <property type="evidence" value="ECO:0007669"/>
    <property type="project" value="InterPro"/>
</dbReference>
<dbReference type="CDD" id="cd12148">
    <property type="entry name" value="fungal_TF_MHR"/>
    <property type="match status" value="1"/>
</dbReference>
<evidence type="ECO:0000256" key="3">
    <source>
        <dbReference type="ARBA" id="ARBA00022737"/>
    </source>
</evidence>
<dbReference type="OrthoDB" id="654211at2759"/>
<feature type="domain" description="C2H2-type" evidence="9">
    <location>
        <begin position="27"/>
        <end position="54"/>
    </location>
</feature>
<dbReference type="GO" id="GO:0000981">
    <property type="term" value="F:DNA-binding transcription factor activity, RNA polymerase II-specific"/>
    <property type="evidence" value="ECO:0007669"/>
    <property type="project" value="InterPro"/>
</dbReference>
<dbReference type="SMART" id="SM00355">
    <property type="entry name" value="ZnF_C2H2"/>
    <property type="match status" value="2"/>
</dbReference>
<evidence type="ECO:0000256" key="5">
    <source>
        <dbReference type="ARBA" id="ARBA00022833"/>
    </source>
</evidence>
<dbReference type="PROSITE" id="PS50157">
    <property type="entry name" value="ZINC_FINGER_C2H2_2"/>
    <property type="match status" value="2"/>
</dbReference>
<dbReference type="InterPro" id="IPR013087">
    <property type="entry name" value="Znf_C2H2_type"/>
</dbReference>
<keyword evidence="6" id="KW-0539">Nucleus</keyword>
<dbReference type="Gene3D" id="3.30.160.60">
    <property type="entry name" value="Classic Zinc Finger"/>
    <property type="match status" value="2"/>
</dbReference>
<dbReference type="Proteomes" id="UP000030703">
    <property type="component" value="Unassembled WGS sequence"/>
</dbReference>
<name>W9Z6H8_FUSOX</name>
<feature type="domain" description="C2H2-type" evidence="9">
    <location>
        <begin position="55"/>
        <end position="83"/>
    </location>
</feature>
<evidence type="ECO:0000256" key="6">
    <source>
        <dbReference type="ARBA" id="ARBA00023242"/>
    </source>
</evidence>
<dbReference type="SUPFAM" id="SSF57667">
    <property type="entry name" value="beta-beta-alpha zinc fingers"/>
    <property type="match status" value="1"/>
</dbReference>
<dbReference type="VEuPathDB" id="FungiDB:FOMG_19057"/>
<dbReference type="GO" id="GO:0005634">
    <property type="term" value="C:nucleus"/>
    <property type="evidence" value="ECO:0007669"/>
    <property type="project" value="UniProtKB-SubCell"/>
</dbReference>
<dbReference type="HOGENOM" id="CLU_007784_1_1_1"/>
<evidence type="ECO:0000256" key="8">
    <source>
        <dbReference type="SAM" id="MobiDB-lite"/>
    </source>
</evidence>
<keyword evidence="3" id="KW-0677">Repeat</keyword>
<dbReference type="Pfam" id="PF04082">
    <property type="entry name" value="Fungal_trans"/>
    <property type="match status" value="1"/>
</dbReference>
<dbReference type="GO" id="GO:0006351">
    <property type="term" value="P:DNA-templated transcription"/>
    <property type="evidence" value="ECO:0007669"/>
    <property type="project" value="InterPro"/>
</dbReference>
<keyword evidence="5" id="KW-0862">Zinc</keyword>
<reference evidence="10" key="1">
    <citation type="submission" date="2012-04" db="EMBL/GenBank/DDBJ databases">
        <title>The Genome Sequence of Fusarium oxysporum melonis.</title>
        <authorList>
            <consortium name="The Broad Institute Genome Sequencing Platform"/>
            <person name="Ma L.-J."/>
            <person name="Gale L.R."/>
            <person name="Schwartz D.C."/>
            <person name="Zhou S."/>
            <person name="Corby-Kistler H."/>
            <person name="Young S.K."/>
            <person name="Zeng Q."/>
            <person name="Gargeya S."/>
            <person name="Fitzgerald M."/>
            <person name="Haas B."/>
            <person name="Abouelleil A."/>
            <person name="Alvarado L."/>
            <person name="Arachchi H.M."/>
            <person name="Berlin A."/>
            <person name="Brown A."/>
            <person name="Chapman S.B."/>
            <person name="Chen Z."/>
            <person name="Dunbar C."/>
            <person name="Freedman E."/>
            <person name="Gearin G."/>
            <person name="Goldberg J."/>
            <person name="Griggs A."/>
            <person name="Gujja S."/>
            <person name="Heiman D."/>
            <person name="Howarth C."/>
            <person name="Larson L."/>
            <person name="Lui A."/>
            <person name="MacDonald P.J.P."/>
            <person name="Montmayeur A."/>
            <person name="Murphy C."/>
            <person name="Neiman D."/>
            <person name="Pearson M."/>
            <person name="Priest M."/>
            <person name="Roberts A."/>
            <person name="Saif S."/>
            <person name="Shea T."/>
            <person name="Shenoy N."/>
            <person name="Sisk P."/>
            <person name="Stolte C."/>
            <person name="Sykes S."/>
            <person name="Wortman J."/>
            <person name="Nusbaum C."/>
            <person name="Birren B."/>
        </authorList>
    </citation>
    <scope>NUCLEOTIDE SEQUENCE</scope>
    <source>
        <strain evidence="10">26406</strain>
    </source>
</reference>
<reference evidence="10" key="2">
    <citation type="submission" date="2012-05" db="EMBL/GenBank/DDBJ databases">
        <title>Annotation of the Genome Sequence of Fusarium oxysporum f. sp. melonis 26406.</title>
        <authorList>
            <consortium name="The Broad Institute Genomics Platform"/>
            <person name="Ma L.-J."/>
            <person name="Corby-Kistler H."/>
            <person name="Broz K."/>
            <person name="Gale L.R."/>
            <person name="Jonkers W."/>
            <person name="O'Donnell K."/>
            <person name="Ploetz R."/>
            <person name="Steinberg C."/>
            <person name="Schwartz D.C."/>
            <person name="VanEtten H."/>
            <person name="Zhou S."/>
            <person name="Young S.K."/>
            <person name="Zeng Q."/>
            <person name="Gargeya S."/>
            <person name="Fitzgerald M."/>
            <person name="Abouelleil A."/>
            <person name="Alvarado L."/>
            <person name="Chapman S.B."/>
            <person name="Gainer-Dewar J."/>
            <person name="Goldberg J."/>
            <person name="Griggs A."/>
            <person name="Gujja S."/>
            <person name="Hansen M."/>
            <person name="Howarth C."/>
            <person name="Imamovic A."/>
            <person name="Ireland A."/>
            <person name="Larimer J."/>
            <person name="McCowan C."/>
            <person name="Murphy C."/>
            <person name="Pearson M."/>
            <person name="Poon T.W."/>
            <person name="Priest M."/>
            <person name="Roberts A."/>
            <person name="Saif S."/>
            <person name="Shea T."/>
            <person name="Sykes S."/>
            <person name="Wortman J."/>
            <person name="Nusbaum C."/>
            <person name="Birren B."/>
        </authorList>
    </citation>
    <scope>NUCLEOTIDE SEQUENCE</scope>
    <source>
        <strain evidence="10">26406</strain>
    </source>
</reference>
<accession>W9Z6H8</accession>
<dbReference type="AlphaFoldDB" id="W9Z6H8"/>
<keyword evidence="2" id="KW-0479">Metal-binding</keyword>
<feature type="compositionally biased region" description="Polar residues" evidence="8">
    <location>
        <begin position="230"/>
        <end position="251"/>
    </location>
</feature>
<evidence type="ECO:0000313" key="10">
    <source>
        <dbReference type="EMBL" id="EXK24207.1"/>
    </source>
</evidence>
<dbReference type="EMBL" id="JH659528">
    <property type="protein sequence ID" value="EXK24207.1"/>
    <property type="molecule type" value="Genomic_DNA"/>
</dbReference>
<dbReference type="PANTHER" id="PTHR40626:SF10">
    <property type="entry name" value="C2H2-TYPE DOMAIN-CONTAINING PROTEIN"/>
    <property type="match status" value="1"/>
</dbReference>
<dbReference type="GO" id="GO:0008270">
    <property type="term" value="F:zinc ion binding"/>
    <property type="evidence" value="ECO:0007669"/>
    <property type="project" value="UniProtKB-KW"/>
</dbReference>
<evidence type="ECO:0000259" key="9">
    <source>
        <dbReference type="PROSITE" id="PS50157"/>
    </source>
</evidence>
<dbReference type="InterPro" id="IPR051059">
    <property type="entry name" value="VerF-like"/>
</dbReference>
<dbReference type="InterPro" id="IPR036236">
    <property type="entry name" value="Znf_C2H2_sf"/>
</dbReference>
<gene>
    <name evidence="10" type="ORF">FOMG_19057</name>
</gene>
<sequence length="644" mass="71607">MGDNIGTYDTPNKRQRVGYNGAGVNLRMCPHCGRTFKRTEHLERHVRTHTKEKPFLCHCGASFARRDLLTRHQRLAEHEGDVPSPEPAQGNVAVVQQRNDSIGDPDLAAAVSLSGLSVDPWFCARTQQPMQLPVAVPQTVNEQVQHQPSADDGQFVPNFLSPQMLDSGVDFDTHFREFTSFLDGVGLSAEWSPFFGDPDRHEEPIDPGLTQDDNEETSPRQGAPTRAGTPFSSWLPSAPTGNRISNYVSDTDNPRATDPETRPFKVTEEQRSKLKASILDHSHLLDPAFCVPSRHALTRYVTSFFGGFHTHMPFIHIPTWQINDHSPELIFGIAAIGAQYCFESRASERLFFAGKALLMERLRRDAHSFGVSSVPIPHAVPHNGRRSNAGNDAAVETIRALITLMGFATWEPKASMVQESFALQGILTQVLRNSGLEDVDEPASPTPSDQPSDGNSLWHEWKTWIKQESNRRSKLIGFSFLHTHSIAYNVYPTLRSNEIGLRLPCSTKEWKAPTPALWRTATKEIQEPQLFFREALSLLLKNKNDTAPLLPIPTPLGNYVLLHGLLQRIHIVRDLSLPVTSSSAVLPSEEVEKLERGLRSWTSCWQQAPESTLDPNNENGPIPFTSSSLLSLAYAAPISRGVTA</sequence>
<evidence type="ECO:0000256" key="7">
    <source>
        <dbReference type="PROSITE-ProRule" id="PRU00042"/>
    </source>
</evidence>
<protein>
    <recommendedName>
        <fullName evidence="9">C2H2-type domain-containing protein</fullName>
    </recommendedName>
</protein>
<dbReference type="GO" id="GO:0000785">
    <property type="term" value="C:chromatin"/>
    <property type="evidence" value="ECO:0007669"/>
    <property type="project" value="TreeGrafter"/>
</dbReference>
<evidence type="ECO:0000256" key="1">
    <source>
        <dbReference type="ARBA" id="ARBA00004123"/>
    </source>
</evidence>
<organism evidence="10">
    <name type="scientific">Fusarium oxysporum f. sp. melonis 26406</name>
    <dbReference type="NCBI Taxonomy" id="1089452"/>
    <lineage>
        <taxon>Eukaryota</taxon>
        <taxon>Fungi</taxon>
        <taxon>Dikarya</taxon>
        <taxon>Ascomycota</taxon>
        <taxon>Pezizomycotina</taxon>
        <taxon>Sordariomycetes</taxon>
        <taxon>Hypocreomycetidae</taxon>
        <taxon>Hypocreales</taxon>
        <taxon>Nectriaceae</taxon>
        <taxon>Fusarium</taxon>
        <taxon>Fusarium oxysporum species complex</taxon>
    </lineage>
</organism>
<dbReference type="PROSITE" id="PS00028">
    <property type="entry name" value="ZINC_FINGER_C2H2_1"/>
    <property type="match status" value="1"/>
</dbReference>
<evidence type="ECO:0000256" key="2">
    <source>
        <dbReference type="ARBA" id="ARBA00022723"/>
    </source>
</evidence>
<dbReference type="InterPro" id="IPR007219">
    <property type="entry name" value="XnlR_reg_dom"/>
</dbReference>
<dbReference type="Pfam" id="PF00096">
    <property type="entry name" value="zf-C2H2"/>
    <property type="match status" value="1"/>
</dbReference>
<keyword evidence="4 7" id="KW-0863">Zinc-finger</keyword>
<comment type="subcellular location">
    <subcellularLocation>
        <location evidence="1">Nucleus</location>
    </subcellularLocation>
</comment>
<proteinExistence type="predicted"/>
<feature type="region of interest" description="Disordered" evidence="8">
    <location>
        <begin position="193"/>
        <end position="261"/>
    </location>
</feature>
<evidence type="ECO:0000256" key="4">
    <source>
        <dbReference type="ARBA" id="ARBA00022771"/>
    </source>
</evidence>